<dbReference type="PANTHER" id="PTHR10151:SF120">
    <property type="entry name" value="BIS(5'-ADENOSYL)-TRIPHOSPHATASE"/>
    <property type="match status" value="1"/>
</dbReference>
<dbReference type="PANTHER" id="PTHR10151">
    <property type="entry name" value="ECTONUCLEOTIDE PYROPHOSPHATASE/PHOSPHODIESTERASE"/>
    <property type="match status" value="1"/>
</dbReference>
<dbReference type="InterPro" id="IPR002591">
    <property type="entry name" value="Phosphodiest/P_Trfase"/>
</dbReference>
<gene>
    <name evidence="1" type="ORF">Ctaglu_19750</name>
</gene>
<sequence>MDIKHPDYNNSIVNLACSVLKHYGAENHHETLTIFDNYLKKNYKNVVVMLLDGLGVDALENHLDKGSFLRRHFVSEISTVFPPTTTAATTSIESGLTPKEHGWLGWSLYFSEIDKIVNAFINTLGDSDEKAADYHVAGKIIPYKSVYDIINETGNATAYSVSPFGTNKVSSHIEMFEEVERLCNLAGNKYIYAYFPQPDAAMHEYGCYSSEVTSWVKELNEGVEKTCQVLKDTIVIVTADHGHINLNYRFVSEHPHLLKMLVRPISIESRATCFYVKEEFREMFKEEFYKAFGKDFLLFSKAEVLEGNLFGEGQAHRKFEEFIGDFLAVAIGDQGIAYSPKSKRFLSNHAGMTKQEMMVPFIVVESHG</sequence>
<dbReference type="Gene3D" id="3.40.720.10">
    <property type="entry name" value="Alkaline Phosphatase, subunit A"/>
    <property type="match status" value="1"/>
</dbReference>
<dbReference type="InterPro" id="IPR017850">
    <property type="entry name" value="Alkaline_phosphatase_core_sf"/>
</dbReference>
<protein>
    <submittedName>
        <fullName evidence="1">Nucleotide pyrophosphatase</fullName>
    </submittedName>
</protein>
<proteinExistence type="predicted"/>
<dbReference type="AlphaFoldDB" id="A0A401ULE7"/>
<dbReference type="GO" id="GO:0016787">
    <property type="term" value="F:hydrolase activity"/>
    <property type="evidence" value="ECO:0007669"/>
    <property type="project" value="UniProtKB-ARBA"/>
</dbReference>
<dbReference type="SUPFAM" id="SSF53649">
    <property type="entry name" value="Alkaline phosphatase-like"/>
    <property type="match status" value="1"/>
</dbReference>
<comment type="caution">
    <text evidence="1">The sequence shown here is derived from an EMBL/GenBank/DDBJ whole genome shotgun (WGS) entry which is preliminary data.</text>
</comment>
<accession>A0A401ULE7</accession>
<reference evidence="1 2" key="1">
    <citation type="submission" date="2018-11" db="EMBL/GenBank/DDBJ databases">
        <title>Genome sequencing and assembly of Clostridium tagluense strain A121.</title>
        <authorList>
            <person name="Murakami T."/>
            <person name="Segawa T."/>
            <person name="Shcherbakova V.A."/>
            <person name="Mori H."/>
            <person name="Yoshimura Y."/>
        </authorList>
    </citation>
    <scope>NUCLEOTIDE SEQUENCE [LARGE SCALE GENOMIC DNA]</scope>
    <source>
        <strain evidence="1 2">A121</strain>
    </source>
</reference>
<name>A0A401ULE7_9CLOT</name>
<organism evidence="1 2">
    <name type="scientific">Clostridium tagluense</name>
    <dbReference type="NCBI Taxonomy" id="360422"/>
    <lineage>
        <taxon>Bacteria</taxon>
        <taxon>Bacillati</taxon>
        <taxon>Bacillota</taxon>
        <taxon>Clostridia</taxon>
        <taxon>Eubacteriales</taxon>
        <taxon>Clostridiaceae</taxon>
        <taxon>Clostridium</taxon>
    </lineage>
</organism>
<evidence type="ECO:0000313" key="1">
    <source>
        <dbReference type="EMBL" id="GCD10352.1"/>
    </source>
</evidence>
<keyword evidence="2" id="KW-1185">Reference proteome</keyword>
<evidence type="ECO:0000313" key="2">
    <source>
        <dbReference type="Proteomes" id="UP000287872"/>
    </source>
</evidence>
<dbReference type="RefSeq" id="WP_125000821.1">
    <property type="nucleotide sequence ID" value="NZ_BHYK01000009.1"/>
</dbReference>
<dbReference type="OrthoDB" id="502398at2"/>
<dbReference type="Pfam" id="PF01663">
    <property type="entry name" value="Phosphodiest"/>
    <property type="match status" value="1"/>
</dbReference>
<dbReference type="EMBL" id="BHYK01000009">
    <property type="protein sequence ID" value="GCD10352.1"/>
    <property type="molecule type" value="Genomic_DNA"/>
</dbReference>
<dbReference type="Proteomes" id="UP000287872">
    <property type="component" value="Unassembled WGS sequence"/>
</dbReference>